<feature type="non-terminal residue" evidence="2">
    <location>
        <position position="260"/>
    </location>
</feature>
<organism evidence="2 3">
    <name type="scientific">Teladorsagia circumcincta</name>
    <name type="common">Brown stomach worm</name>
    <name type="synonym">Ostertagia circumcincta</name>
    <dbReference type="NCBI Taxonomy" id="45464"/>
    <lineage>
        <taxon>Eukaryota</taxon>
        <taxon>Metazoa</taxon>
        <taxon>Ecdysozoa</taxon>
        <taxon>Nematoda</taxon>
        <taxon>Chromadorea</taxon>
        <taxon>Rhabditida</taxon>
        <taxon>Rhabditina</taxon>
        <taxon>Rhabditomorpha</taxon>
        <taxon>Strongyloidea</taxon>
        <taxon>Trichostrongylidae</taxon>
        <taxon>Teladorsagia</taxon>
    </lineage>
</organism>
<keyword evidence="3" id="KW-1185">Reference proteome</keyword>
<gene>
    <name evidence="2" type="ORF">TELCIR_13628</name>
</gene>
<dbReference type="InterPro" id="IPR017943">
    <property type="entry name" value="Bactericidal_perm-incr_a/b_dom"/>
</dbReference>
<evidence type="ECO:0000313" key="2">
    <source>
        <dbReference type="EMBL" id="PIO64732.1"/>
    </source>
</evidence>
<dbReference type="InterPro" id="IPR001124">
    <property type="entry name" value="Lipid-bd_serum_glycop_C"/>
</dbReference>
<reference evidence="2 3" key="1">
    <citation type="submission" date="2015-09" db="EMBL/GenBank/DDBJ databases">
        <title>Draft genome of the parasitic nematode Teladorsagia circumcincta isolate WARC Sus (inbred).</title>
        <authorList>
            <person name="Mitreva M."/>
        </authorList>
    </citation>
    <scope>NUCLEOTIDE SEQUENCE [LARGE SCALE GENOMIC DNA]</scope>
    <source>
        <strain evidence="2 3">S</strain>
    </source>
</reference>
<sequence length="260" mass="29228">CRVVGENKLTTKSTTTLEQDRRGRCAIDTGASGSDFGTSAVDWKNIIHSEMIYISFFSLLLLVNAQISEKDYSPLLDQNTSPSNPGIYLRLMPTGLAYMREIGMKVVNEQIMKLSLPTIRERIENGEPKSKILQQSMKNFTLIHFVQNLREKNLFLDYQLTSDPFVQNGAIAMLAKGAPDRIRRESCKIQASRKDEHVIRSDTTMTANVIMWINGTRIIGNATIENLDFKLLETKDIYALKSVQNNSSSSHLSLPPCNVP</sequence>
<dbReference type="EMBL" id="KZ349632">
    <property type="protein sequence ID" value="PIO64732.1"/>
    <property type="molecule type" value="Genomic_DNA"/>
</dbReference>
<evidence type="ECO:0000313" key="3">
    <source>
        <dbReference type="Proteomes" id="UP000230423"/>
    </source>
</evidence>
<proteinExistence type="predicted"/>
<evidence type="ECO:0000259" key="1">
    <source>
        <dbReference type="Pfam" id="PF02886"/>
    </source>
</evidence>
<protein>
    <recommendedName>
        <fullName evidence="1">Lipid-binding serum glycoprotein C-terminal domain-containing protein</fullName>
    </recommendedName>
</protein>
<dbReference type="SUPFAM" id="SSF55394">
    <property type="entry name" value="Bactericidal permeability-increasing protein, BPI"/>
    <property type="match status" value="1"/>
</dbReference>
<dbReference type="Pfam" id="PF02886">
    <property type="entry name" value="LBP_BPI_CETP_C"/>
    <property type="match status" value="1"/>
</dbReference>
<name>A0A2G9U4W1_TELCI</name>
<feature type="domain" description="Lipid-binding serum glycoprotein C-terminal" evidence="1">
    <location>
        <begin position="193"/>
        <end position="235"/>
    </location>
</feature>
<dbReference type="OrthoDB" id="10255543at2759"/>
<dbReference type="AlphaFoldDB" id="A0A2G9U4W1"/>
<accession>A0A2G9U4W1</accession>
<dbReference type="Proteomes" id="UP000230423">
    <property type="component" value="Unassembled WGS sequence"/>
</dbReference>
<feature type="non-terminal residue" evidence="2">
    <location>
        <position position="1"/>
    </location>
</feature>
<dbReference type="GO" id="GO:0008289">
    <property type="term" value="F:lipid binding"/>
    <property type="evidence" value="ECO:0007669"/>
    <property type="project" value="InterPro"/>
</dbReference>